<evidence type="ECO:0000256" key="3">
    <source>
        <dbReference type="SAM" id="Phobius"/>
    </source>
</evidence>
<gene>
    <name evidence="6" type="ORF">SAMN04488057_103149</name>
</gene>
<dbReference type="InterPro" id="IPR013751">
    <property type="entry name" value="ACP_syn_III_N"/>
</dbReference>
<dbReference type="InterPro" id="IPR013747">
    <property type="entry name" value="ACP_syn_III_C"/>
</dbReference>
<dbReference type="SUPFAM" id="SSF53901">
    <property type="entry name" value="Thiolase-like"/>
    <property type="match status" value="1"/>
</dbReference>
<evidence type="ECO:0000259" key="5">
    <source>
        <dbReference type="Pfam" id="PF08545"/>
    </source>
</evidence>
<dbReference type="STRING" id="388280.SAMN04488057_103149"/>
<feature type="transmembrane region" description="Helical" evidence="3">
    <location>
        <begin position="12"/>
        <end position="33"/>
    </location>
</feature>
<evidence type="ECO:0000313" key="6">
    <source>
        <dbReference type="EMBL" id="SHM73945.1"/>
    </source>
</evidence>
<evidence type="ECO:0000259" key="4">
    <source>
        <dbReference type="Pfam" id="PF08541"/>
    </source>
</evidence>
<feature type="domain" description="Beta-ketoacyl-[acyl-carrier-protein] synthase III C-terminal" evidence="4">
    <location>
        <begin position="298"/>
        <end position="395"/>
    </location>
</feature>
<keyword evidence="2" id="KW-0012">Acyltransferase</keyword>
<dbReference type="AlphaFoldDB" id="A0A1M7L814"/>
<dbReference type="Gene3D" id="3.40.47.10">
    <property type="match status" value="2"/>
</dbReference>
<dbReference type="EMBL" id="FRCY01000003">
    <property type="protein sequence ID" value="SHM73945.1"/>
    <property type="molecule type" value="Genomic_DNA"/>
</dbReference>
<dbReference type="InterPro" id="IPR016039">
    <property type="entry name" value="Thiolase-like"/>
</dbReference>
<keyword evidence="3" id="KW-0472">Membrane</keyword>
<keyword evidence="7" id="KW-1185">Reference proteome</keyword>
<dbReference type="GO" id="GO:0006633">
    <property type="term" value="P:fatty acid biosynthetic process"/>
    <property type="evidence" value="ECO:0007669"/>
    <property type="project" value="InterPro"/>
</dbReference>
<proteinExistence type="predicted"/>
<dbReference type="PANTHER" id="PTHR34069:SF3">
    <property type="entry name" value="ACYL-COA:ACYL-COA ALKYLTRANSFERASE"/>
    <property type="match status" value="1"/>
</dbReference>
<evidence type="ECO:0000256" key="2">
    <source>
        <dbReference type="ARBA" id="ARBA00023315"/>
    </source>
</evidence>
<evidence type="ECO:0000256" key="1">
    <source>
        <dbReference type="ARBA" id="ARBA00022679"/>
    </source>
</evidence>
<name>A0A1M7L814_9BACT</name>
<dbReference type="CDD" id="cd00830">
    <property type="entry name" value="KAS_III"/>
    <property type="match status" value="1"/>
</dbReference>
<keyword evidence="3" id="KW-1133">Transmembrane helix</keyword>
<accession>A0A1M7L814</accession>
<sequence>MCTGTNQTPGDFFIAGLFFNICNVIFIAFSIRIDKYYLSQSMINSVITGSGKYLPNRRIPNEYFLTRRFYDSQGVPLTKPNKDIVATLQKITEIKERRYLEDSLMTSDMAYFAAIEAIEAAGIDRESLDYIILAHNFGDILPNNIRVDICPTLAARVKHKLGIKNPFTVAYDLPFGCPGWVQGMIQANYYIKSGDASRILVIGAENLSRISDPHDMDSMIFSDGAGAVILEARNQEEPVGIINHLTRSDTLDHAHLLTMGTSYNKGYGDDTLFLKMNGRKLYEYAIKTVPPTLKTCIDRSGVSLENIKKVLIHQANAKMDHNILDRLFQLYGIDQAPADLMPMSIQELGNNSVATVPILYDKVIRGEMEGHQLRSAEYALFASVGAGMNVNAFMYKNP</sequence>
<dbReference type="Pfam" id="PF08541">
    <property type="entry name" value="ACP_syn_III_C"/>
    <property type="match status" value="1"/>
</dbReference>
<protein>
    <submittedName>
        <fullName evidence="6">3-oxoacyl-[acyl-carrier-protein] synthase-3</fullName>
    </submittedName>
</protein>
<dbReference type="GO" id="GO:0044550">
    <property type="term" value="P:secondary metabolite biosynthetic process"/>
    <property type="evidence" value="ECO:0007669"/>
    <property type="project" value="TreeGrafter"/>
</dbReference>
<dbReference type="Pfam" id="PF08545">
    <property type="entry name" value="ACP_syn_III"/>
    <property type="match status" value="1"/>
</dbReference>
<dbReference type="PANTHER" id="PTHR34069">
    <property type="entry name" value="3-OXOACYL-[ACYL-CARRIER-PROTEIN] SYNTHASE 3"/>
    <property type="match status" value="1"/>
</dbReference>
<keyword evidence="3" id="KW-0812">Transmembrane</keyword>
<reference evidence="6 7" key="1">
    <citation type="submission" date="2016-11" db="EMBL/GenBank/DDBJ databases">
        <authorList>
            <person name="Jaros S."/>
            <person name="Januszkiewicz K."/>
            <person name="Wedrychowicz H."/>
        </authorList>
    </citation>
    <scope>NUCLEOTIDE SEQUENCE [LARGE SCALE GENOMIC DNA]</scope>
    <source>
        <strain evidence="6 7">CGMCC 1.6102</strain>
    </source>
</reference>
<keyword evidence="1" id="KW-0808">Transferase</keyword>
<dbReference type="Proteomes" id="UP000184513">
    <property type="component" value="Unassembled WGS sequence"/>
</dbReference>
<feature type="domain" description="Beta-ketoacyl-[acyl-carrier-protein] synthase III N-terminal" evidence="5">
    <location>
        <begin position="171"/>
        <end position="243"/>
    </location>
</feature>
<dbReference type="GO" id="GO:0004315">
    <property type="term" value="F:3-oxoacyl-[acyl-carrier-protein] synthase activity"/>
    <property type="evidence" value="ECO:0007669"/>
    <property type="project" value="InterPro"/>
</dbReference>
<organism evidence="6 7">
    <name type="scientific">Cyclobacterium lianum</name>
    <dbReference type="NCBI Taxonomy" id="388280"/>
    <lineage>
        <taxon>Bacteria</taxon>
        <taxon>Pseudomonadati</taxon>
        <taxon>Bacteroidota</taxon>
        <taxon>Cytophagia</taxon>
        <taxon>Cytophagales</taxon>
        <taxon>Cyclobacteriaceae</taxon>
        <taxon>Cyclobacterium</taxon>
    </lineage>
</organism>
<evidence type="ECO:0000313" key="7">
    <source>
        <dbReference type="Proteomes" id="UP000184513"/>
    </source>
</evidence>